<organism evidence="2 3">
    <name type="scientific">Penicillium oxalicum (strain 114-2 / CGMCC 5302)</name>
    <name type="common">Penicillium decumbens</name>
    <dbReference type="NCBI Taxonomy" id="933388"/>
    <lineage>
        <taxon>Eukaryota</taxon>
        <taxon>Fungi</taxon>
        <taxon>Dikarya</taxon>
        <taxon>Ascomycota</taxon>
        <taxon>Pezizomycotina</taxon>
        <taxon>Eurotiomycetes</taxon>
        <taxon>Eurotiomycetidae</taxon>
        <taxon>Eurotiales</taxon>
        <taxon>Aspergillaceae</taxon>
        <taxon>Penicillium</taxon>
    </lineage>
</organism>
<dbReference type="HOGENOM" id="CLU_763142_0_0_1"/>
<name>S7ZVU9_PENO1</name>
<dbReference type="Proteomes" id="UP000019376">
    <property type="component" value="Unassembled WGS sequence"/>
</dbReference>
<feature type="compositionally biased region" description="Low complexity" evidence="1">
    <location>
        <begin position="322"/>
        <end position="333"/>
    </location>
</feature>
<feature type="region of interest" description="Disordered" evidence="1">
    <location>
        <begin position="317"/>
        <end position="336"/>
    </location>
</feature>
<dbReference type="AlphaFoldDB" id="S7ZVU9"/>
<feature type="region of interest" description="Disordered" evidence="1">
    <location>
        <begin position="170"/>
        <end position="276"/>
    </location>
</feature>
<evidence type="ECO:0000313" key="3">
    <source>
        <dbReference type="Proteomes" id="UP000019376"/>
    </source>
</evidence>
<reference evidence="2 3" key="1">
    <citation type="journal article" date="2013" name="PLoS ONE">
        <title>Genomic and secretomic analyses reveal unique features of the lignocellulolytic enzyme system of Penicillium decumbens.</title>
        <authorList>
            <person name="Liu G."/>
            <person name="Zhang L."/>
            <person name="Wei X."/>
            <person name="Zou G."/>
            <person name="Qin Y."/>
            <person name="Ma L."/>
            <person name="Li J."/>
            <person name="Zheng H."/>
            <person name="Wang S."/>
            <person name="Wang C."/>
            <person name="Xun L."/>
            <person name="Zhao G.-P."/>
            <person name="Zhou Z."/>
            <person name="Qu Y."/>
        </authorList>
    </citation>
    <scope>NUCLEOTIDE SEQUENCE [LARGE SCALE GENOMIC DNA]</scope>
    <source>
        <strain evidence="3">114-2 / CGMCC 5302</strain>
    </source>
</reference>
<keyword evidence="3" id="KW-1185">Reference proteome</keyword>
<dbReference type="EMBL" id="KB644414">
    <property type="protein sequence ID" value="EPS32871.1"/>
    <property type="molecule type" value="Genomic_DNA"/>
</dbReference>
<protein>
    <submittedName>
        <fullName evidence="2">Uncharacterized protein</fullName>
    </submittedName>
</protein>
<evidence type="ECO:0000256" key="1">
    <source>
        <dbReference type="SAM" id="MobiDB-lite"/>
    </source>
</evidence>
<gene>
    <name evidence="2" type="ORF">PDE_07832</name>
</gene>
<evidence type="ECO:0000313" key="2">
    <source>
        <dbReference type="EMBL" id="EPS32871.1"/>
    </source>
</evidence>
<sequence length="363" mass="39182">MSLSLLEKLEMIKGCELTVRDELLPVQNHILALLLQTEQGLKKLSEQGLALAERTIDMFNQCSAANNQESVRAQTGLNAALEAAIEFQVAAQKAADTHGAMAMQTHFMNDALEKVHNVFFDRAMELDLQFVDVTLAIQQELANPQTTGPLDLTAEELHAIDQFILQDFSDEIEAPPPGTGPENAITINDSDSPLATGLNPEDADDTFGGPHQPEPKATNPISTRNGPPKKSLGVDNAADSSPSTQWPKPKKASGPPTPPQTNSAGNPSPEERPSRAAEWEAAINPFLCAVAHYGQPEALSWIETLTEMIRFDRDSAAAAPQISSADSGIDGSSPTFGQRFERELIQEIEETLRHSQHPGPNGS</sequence>
<accession>S7ZVU9</accession>
<proteinExistence type="predicted"/>